<feature type="region of interest" description="Disordered" evidence="1">
    <location>
        <begin position="1"/>
        <end position="36"/>
    </location>
</feature>
<comment type="caution">
    <text evidence="2">The sequence shown here is derived from an EMBL/GenBank/DDBJ whole genome shotgun (WGS) entry which is preliminary data.</text>
</comment>
<protein>
    <submittedName>
        <fullName evidence="2">Uncharacterized protein</fullName>
    </submittedName>
</protein>
<proteinExistence type="predicted"/>
<reference evidence="2 3" key="1">
    <citation type="submission" date="2020-05" db="EMBL/GenBank/DDBJ databases">
        <title>Identification and distribution of gene clusters putatively required for synthesis of sphingolipid metabolism inhibitors in phylogenetically diverse species of the filamentous fungus Fusarium.</title>
        <authorList>
            <person name="Kim H.-S."/>
            <person name="Busman M."/>
            <person name="Brown D.W."/>
            <person name="Divon H."/>
            <person name="Uhlig S."/>
            <person name="Proctor R.H."/>
        </authorList>
    </citation>
    <scope>NUCLEOTIDE SEQUENCE [LARGE SCALE GENOMIC DNA]</scope>
    <source>
        <strain evidence="2 3">NRRL 25311</strain>
    </source>
</reference>
<evidence type="ECO:0000313" key="2">
    <source>
        <dbReference type="EMBL" id="KAF5681575.1"/>
    </source>
</evidence>
<organism evidence="2 3">
    <name type="scientific">Fusarium denticulatum</name>
    <dbReference type="NCBI Taxonomy" id="48507"/>
    <lineage>
        <taxon>Eukaryota</taxon>
        <taxon>Fungi</taxon>
        <taxon>Dikarya</taxon>
        <taxon>Ascomycota</taxon>
        <taxon>Pezizomycotina</taxon>
        <taxon>Sordariomycetes</taxon>
        <taxon>Hypocreomycetidae</taxon>
        <taxon>Hypocreales</taxon>
        <taxon>Nectriaceae</taxon>
        <taxon>Fusarium</taxon>
        <taxon>Fusarium fujikuroi species complex</taxon>
    </lineage>
</organism>
<gene>
    <name evidence="2" type="ORF">FDENT_8052</name>
</gene>
<accession>A0A8H5X404</accession>
<dbReference type="Proteomes" id="UP000562682">
    <property type="component" value="Unassembled WGS sequence"/>
</dbReference>
<dbReference type="AlphaFoldDB" id="A0A8H5X404"/>
<feature type="compositionally biased region" description="Basic and acidic residues" evidence="1">
    <location>
        <begin position="69"/>
        <end position="89"/>
    </location>
</feature>
<evidence type="ECO:0000313" key="3">
    <source>
        <dbReference type="Proteomes" id="UP000562682"/>
    </source>
</evidence>
<sequence length="154" mass="17255">MISKMRRKKQASDERLLCKKASNNANKKANSNTQAKTTVKGFKASGLYVTHNENFYQVYAMEPSSQLKGADEESERPSKKPKKRSENPKGKKRPLQGLSEGDAGRCEACGMTCYALTKCYYAFPEKAYDAFTPVLAIIKQAQQRMSENKDRQAG</sequence>
<name>A0A8H5X404_9HYPO</name>
<feature type="region of interest" description="Disordered" evidence="1">
    <location>
        <begin position="65"/>
        <end position="105"/>
    </location>
</feature>
<feature type="compositionally biased region" description="Low complexity" evidence="1">
    <location>
        <begin position="19"/>
        <end position="36"/>
    </location>
</feature>
<dbReference type="EMBL" id="JAAOAK010000235">
    <property type="protein sequence ID" value="KAF5681575.1"/>
    <property type="molecule type" value="Genomic_DNA"/>
</dbReference>
<keyword evidence="3" id="KW-1185">Reference proteome</keyword>
<evidence type="ECO:0000256" key="1">
    <source>
        <dbReference type="SAM" id="MobiDB-lite"/>
    </source>
</evidence>